<dbReference type="Proteomes" id="UP000693672">
    <property type="component" value="Unassembled WGS sequence"/>
</dbReference>
<keyword evidence="2" id="KW-1185">Reference proteome</keyword>
<proteinExistence type="predicted"/>
<dbReference type="AlphaFoldDB" id="A0A916K8G8"/>
<dbReference type="RefSeq" id="WP_218096185.1">
    <property type="nucleotide sequence ID" value="NZ_CAJVAS010000070.1"/>
</dbReference>
<dbReference type="EMBL" id="CAJVAS010000070">
    <property type="protein sequence ID" value="CAG7652443.1"/>
    <property type="molecule type" value="Genomic_DNA"/>
</dbReference>
<evidence type="ECO:0008006" key="3">
    <source>
        <dbReference type="Google" id="ProtNLM"/>
    </source>
</evidence>
<organism evidence="1 2">
    <name type="scientific">Paenibacillus solanacearum</name>
    <dbReference type="NCBI Taxonomy" id="2048548"/>
    <lineage>
        <taxon>Bacteria</taxon>
        <taxon>Bacillati</taxon>
        <taxon>Bacillota</taxon>
        <taxon>Bacilli</taxon>
        <taxon>Bacillales</taxon>
        <taxon>Paenibacillaceae</taxon>
        <taxon>Paenibacillus</taxon>
    </lineage>
</organism>
<protein>
    <recommendedName>
        <fullName evidence="3">WYL domain-containing protein</fullName>
    </recommendedName>
</protein>
<gene>
    <name evidence="1" type="ORF">PAESOLCIP111_06538</name>
</gene>
<comment type="caution">
    <text evidence="1">The sequence shown here is derived from an EMBL/GenBank/DDBJ whole genome shotgun (WGS) entry which is preliminary data.</text>
</comment>
<name>A0A916K8G8_9BACL</name>
<sequence>MKFERYVGSTVEIIYMDRNKRISQRRITVVSVQDGRLRAHCLAQQAPRLFRIDSILAVHAVPGRGAG</sequence>
<evidence type="ECO:0000313" key="2">
    <source>
        <dbReference type="Proteomes" id="UP000693672"/>
    </source>
</evidence>
<accession>A0A916K8G8</accession>
<reference evidence="1" key="1">
    <citation type="submission" date="2021-06" db="EMBL/GenBank/DDBJ databases">
        <authorList>
            <person name="Criscuolo A."/>
        </authorList>
    </citation>
    <scope>NUCLEOTIDE SEQUENCE</scope>
    <source>
        <strain evidence="1">CIP111600</strain>
    </source>
</reference>
<evidence type="ECO:0000313" key="1">
    <source>
        <dbReference type="EMBL" id="CAG7652443.1"/>
    </source>
</evidence>